<dbReference type="EC" id="2.7.7.65" evidence="1"/>
<evidence type="ECO:0000313" key="5">
    <source>
        <dbReference type="Proteomes" id="UP000182983"/>
    </source>
</evidence>
<dbReference type="PROSITE" id="PS50887">
    <property type="entry name" value="GGDEF"/>
    <property type="match status" value="1"/>
</dbReference>
<evidence type="ECO:0000256" key="1">
    <source>
        <dbReference type="ARBA" id="ARBA00012528"/>
    </source>
</evidence>
<evidence type="ECO:0000259" key="3">
    <source>
        <dbReference type="PROSITE" id="PS50887"/>
    </source>
</evidence>
<dbReference type="SMART" id="SM00267">
    <property type="entry name" value="GGDEF"/>
    <property type="match status" value="1"/>
</dbReference>
<gene>
    <name evidence="4" type="ORF">SAMN04244559_01142</name>
</gene>
<name>A0A1H6HCM5_MAGFU</name>
<dbReference type="EMBL" id="FNWO01000004">
    <property type="protein sequence ID" value="SEH31878.1"/>
    <property type="molecule type" value="Genomic_DNA"/>
</dbReference>
<dbReference type="CDD" id="cd01949">
    <property type="entry name" value="GGDEF"/>
    <property type="match status" value="1"/>
</dbReference>
<dbReference type="InterPro" id="IPR050469">
    <property type="entry name" value="Diguanylate_Cyclase"/>
</dbReference>
<dbReference type="InterPro" id="IPR000160">
    <property type="entry name" value="GGDEF_dom"/>
</dbReference>
<accession>A0A1H6HCM5</accession>
<dbReference type="NCBIfam" id="TIGR00254">
    <property type="entry name" value="GGDEF"/>
    <property type="match status" value="1"/>
</dbReference>
<dbReference type="Gene3D" id="3.30.70.270">
    <property type="match status" value="1"/>
</dbReference>
<dbReference type="GO" id="GO:0043709">
    <property type="term" value="P:cell adhesion involved in single-species biofilm formation"/>
    <property type="evidence" value="ECO:0007669"/>
    <property type="project" value="TreeGrafter"/>
</dbReference>
<keyword evidence="5" id="KW-1185">Reference proteome</keyword>
<dbReference type="RefSeq" id="WP_074766445.1">
    <property type="nucleotide sequence ID" value="NZ_FNWO01000004.1"/>
</dbReference>
<dbReference type="AlphaFoldDB" id="A0A1H6HCM5"/>
<dbReference type="Proteomes" id="UP000182983">
    <property type="component" value="Unassembled WGS sequence"/>
</dbReference>
<dbReference type="NCBIfam" id="NF007380">
    <property type="entry name" value="PRK09894.1"/>
    <property type="match status" value="1"/>
</dbReference>
<dbReference type="GO" id="GO:0052621">
    <property type="term" value="F:diguanylate cyclase activity"/>
    <property type="evidence" value="ECO:0007669"/>
    <property type="project" value="UniProtKB-EC"/>
</dbReference>
<evidence type="ECO:0000256" key="2">
    <source>
        <dbReference type="ARBA" id="ARBA00034247"/>
    </source>
</evidence>
<protein>
    <recommendedName>
        <fullName evidence="1">diguanylate cyclase</fullName>
        <ecNumber evidence="1">2.7.7.65</ecNumber>
    </recommendedName>
</protein>
<dbReference type="SUPFAM" id="SSF55073">
    <property type="entry name" value="Nucleotide cyclase"/>
    <property type="match status" value="1"/>
</dbReference>
<comment type="catalytic activity">
    <reaction evidence="2">
        <text>2 GTP = 3',3'-c-di-GMP + 2 diphosphate</text>
        <dbReference type="Rhea" id="RHEA:24898"/>
        <dbReference type="ChEBI" id="CHEBI:33019"/>
        <dbReference type="ChEBI" id="CHEBI:37565"/>
        <dbReference type="ChEBI" id="CHEBI:58805"/>
        <dbReference type="EC" id="2.7.7.65"/>
    </reaction>
</comment>
<dbReference type="FunFam" id="3.30.70.270:FF:000001">
    <property type="entry name" value="Diguanylate cyclase domain protein"/>
    <property type="match status" value="1"/>
</dbReference>
<dbReference type="PANTHER" id="PTHR45138">
    <property type="entry name" value="REGULATORY COMPONENTS OF SENSORY TRANSDUCTION SYSTEM"/>
    <property type="match status" value="1"/>
</dbReference>
<dbReference type="Gene3D" id="1.20.120.30">
    <property type="entry name" value="Aspartate receptor, ligand-binding domain"/>
    <property type="match status" value="1"/>
</dbReference>
<dbReference type="InterPro" id="IPR029787">
    <property type="entry name" value="Nucleotide_cyclase"/>
</dbReference>
<organism evidence="4 5">
    <name type="scientific">Magnetospirillum fulvum</name>
    <name type="common">Rhodospirillum fulvum</name>
    <dbReference type="NCBI Taxonomy" id="1082"/>
    <lineage>
        <taxon>Bacteria</taxon>
        <taxon>Pseudomonadati</taxon>
        <taxon>Pseudomonadota</taxon>
        <taxon>Alphaproteobacteria</taxon>
        <taxon>Rhodospirillales</taxon>
        <taxon>Rhodospirillaceae</taxon>
        <taxon>Magnetospirillum</taxon>
    </lineage>
</organism>
<dbReference type="InterPro" id="IPR043128">
    <property type="entry name" value="Rev_trsase/Diguanyl_cyclase"/>
</dbReference>
<dbReference type="OrthoDB" id="9812260at2"/>
<dbReference type="PANTHER" id="PTHR45138:SF9">
    <property type="entry name" value="DIGUANYLATE CYCLASE DGCM-RELATED"/>
    <property type="match status" value="1"/>
</dbReference>
<proteinExistence type="predicted"/>
<dbReference type="GO" id="GO:0005886">
    <property type="term" value="C:plasma membrane"/>
    <property type="evidence" value="ECO:0007669"/>
    <property type="project" value="TreeGrafter"/>
</dbReference>
<dbReference type="GO" id="GO:1902201">
    <property type="term" value="P:negative regulation of bacterial-type flagellum-dependent cell motility"/>
    <property type="evidence" value="ECO:0007669"/>
    <property type="project" value="TreeGrafter"/>
</dbReference>
<feature type="domain" description="GGDEF" evidence="3">
    <location>
        <begin position="164"/>
        <end position="297"/>
    </location>
</feature>
<evidence type="ECO:0000313" key="4">
    <source>
        <dbReference type="EMBL" id="SEH31878.1"/>
    </source>
</evidence>
<reference evidence="5" key="1">
    <citation type="submission" date="2016-10" db="EMBL/GenBank/DDBJ databases">
        <authorList>
            <person name="Varghese N."/>
            <person name="Submissions S."/>
        </authorList>
    </citation>
    <scope>NUCLEOTIDE SEQUENCE [LARGE SCALE GENOMIC DNA]</scope>
    <source>
        <strain evidence="5">DSM 13234</strain>
    </source>
</reference>
<dbReference type="Pfam" id="PF00990">
    <property type="entry name" value="GGDEF"/>
    <property type="match status" value="1"/>
</dbReference>
<sequence length="301" mass="32958">MSEGQRDSGPVVQTEDYFAGLAEYQHALSGHMDWLRGWYSEVLNWESGSRAPLPICPFEAWFDQAGDAILGGFPGFVALGGLHREIHDRADRITARAESGQTVTTSDYEAMMALVLAFGTAAQTLERDVWRTLATVDPLTGLGNRQTMMTQLIGERDRVIRLGQPCCIGLADIDLFKRINDTFGHATGDRVLREVAECLRNAVRPYDILYRYGGEEFLVCLPAATLEAGALVLDRMRVAIAALQIADSHGTPIPVTVTFGLAPLSGDVSVEESFEYADIALYKGKLAGRNRVVIHIPETEG</sequence>